<evidence type="ECO:0000256" key="3">
    <source>
        <dbReference type="ARBA" id="ARBA00023155"/>
    </source>
</evidence>
<dbReference type="InterPro" id="IPR017970">
    <property type="entry name" value="Homeobox_CS"/>
</dbReference>
<dbReference type="PRINTS" id="PR00031">
    <property type="entry name" value="HTHREPRESSR"/>
</dbReference>
<evidence type="ECO:0000313" key="9">
    <source>
        <dbReference type="EMBL" id="CAL5136394.1"/>
    </source>
</evidence>
<feature type="compositionally biased region" description="Polar residues" evidence="7">
    <location>
        <begin position="188"/>
        <end position="199"/>
    </location>
</feature>
<evidence type="ECO:0000256" key="4">
    <source>
        <dbReference type="ARBA" id="ARBA00023242"/>
    </source>
</evidence>
<dbReference type="GO" id="GO:0000981">
    <property type="term" value="F:DNA-binding transcription factor activity, RNA polymerase II-specific"/>
    <property type="evidence" value="ECO:0007669"/>
    <property type="project" value="InterPro"/>
</dbReference>
<feature type="DNA-binding region" description="Homeobox" evidence="5">
    <location>
        <begin position="202"/>
        <end position="261"/>
    </location>
</feature>
<evidence type="ECO:0000256" key="7">
    <source>
        <dbReference type="SAM" id="MobiDB-lite"/>
    </source>
</evidence>
<feature type="region of interest" description="Disordered" evidence="7">
    <location>
        <begin position="183"/>
        <end position="204"/>
    </location>
</feature>
<sequence length="414" mass="46698">MLKQVPTIGGKQDKAERVQINLLRDCFNRDKTDEATGTLEQRELQQNLFSTEFIKDCYPYDRDSGKIRHVKSSQLTSGHNGDLERPNKGTPRAEQEILRDEHSIFSVPNDLQKSHNCIPAEVIHQFRKFLSAAAKSSVAENLSLTNSCVGLHQPRDLPARRDLAEGVWVQNICSAEQPAEVISEDSLTDGNGQRNVSSQPKKRKRRVLFSKIQTHKLEQRFNEQRYLTAAEREHLAKTLGLTPTQVKIWFQNHRYKMKRVSTDSAPALFTSPTGWSSRAQKIARNLLGVHRFASNSAWKQKLGEGRPEYPTANRCTEDCVESVLSPEMSFLLSRIKDADYAAEKMITYLSCPTGSQGAETNSFLSTWPHSSPPDFAAQLLQERQFQNFNCFGGRTMGPVSRSSSSTIHSSTHYA</sequence>
<proteinExistence type="predicted"/>
<organism evidence="9 10">
    <name type="scientific">Calicophoron daubneyi</name>
    <name type="common">Rumen fluke</name>
    <name type="synonym">Paramphistomum daubneyi</name>
    <dbReference type="NCBI Taxonomy" id="300641"/>
    <lineage>
        <taxon>Eukaryota</taxon>
        <taxon>Metazoa</taxon>
        <taxon>Spiralia</taxon>
        <taxon>Lophotrochozoa</taxon>
        <taxon>Platyhelminthes</taxon>
        <taxon>Trematoda</taxon>
        <taxon>Digenea</taxon>
        <taxon>Plagiorchiida</taxon>
        <taxon>Pronocephalata</taxon>
        <taxon>Paramphistomoidea</taxon>
        <taxon>Paramphistomidae</taxon>
        <taxon>Calicophoron</taxon>
    </lineage>
</organism>
<dbReference type="InterPro" id="IPR050394">
    <property type="entry name" value="Homeobox_NK-like"/>
</dbReference>
<dbReference type="PANTHER" id="PTHR24340:SF82">
    <property type="entry name" value="HOMEOBOX PROTEIN VND"/>
    <property type="match status" value="1"/>
</dbReference>
<name>A0AAV2TJM7_CALDB</name>
<dbReference type="EMBL" id="CAXLJL010000312">
    <property type="protein sequence ID" value="CAL5136394.1"/>
    <property type="molecule type" value="Genomic_DNA"/>
</dbReference>
<dbReference type="GO" id="GO:0000978">
    <property type="term" value="F:RNA polymerase II cis-regulatory region sequence-specific DNA binding"/>
    <property type="evidence" value="ECO:0007669"/>
    <property type="project" value="TreeGrafter"/>
</dbReference>
<evidence type="ECO:0000259" key="8">
    <source>
        <dbReference type="PROSITE" id="PS50071"/>
    </source>
</evidence>
<dbReference type="AlphaFoldDB" id="A0AAV2TJM7"/>
<keyword evidence="4 5" id="KW-0539">Nucleus</keyword>
<dbReference type="SUPFAM" id="SSF46689">
    <property type="entry name" value="Homeodomain-like"/>
    <property type="match status" value="1"/>
</dbReference>
<accession>A0AAV2TJM7</accession>
<dbReference type="PROSITE" id="PS50071">
    <property type="entry name" value="HOMEOBOX_2"/>
    <property type="match status" value="1"/>
</dbReference>
<dbReference type="InterPro" id="IPR020479">
    <property type="entry name" value="HD_metazoa"/>
</dbReference>
<feature type="region of interest" description="Disordered" evidence="7">
    <location>
        <begin position="71"/>
        <end position="94"/>
    </location>
</feature>
<dbReference type="InterPro" id="IPR001356">
    <property type="entry name" value="HD"/>
</dbReference>
<comment type="caution">
    <text evidence="9">The sequence shown here is derived from an EMBL/GenBank/DDBJ whole genome shotgun (WGS) entry which is preliminary data.</text>
</comment>
<dbReference type="InterPro" id="IPR009057">
    <property type="entry name" value="Homeodomain-like_sf"/>
</dbReference>
<dbReference type="PRINTS" id="PR00024">
    <property type="entry name" value="HOMEOBOX"/>
</dbReference>
<dbReference type="Proteomes" id="UP001497525">
    <property type="component" value="Unassembled WGS sequence"/>
</dbReference>
<dbReference type="GO" id="GO:0005634">
    <property type="term" value="C:nucleus"/>
    <property type="evidence" value="ECO:0007669"/>
    <property type="project" value="UniProtKB-SubCell"/>
</dbReference>
<feature type="compositionally biased region" description="Basic and acidic residues" evidence="7">
    <location>
        <begin position="81"/>
        <end position="94"/>
    </location>
</feature>
<evidence type="ECO:0000256" key="5">
    <source>
        <dbReference type="PROSITE-ProRule" id="PRU00108"/>
    </source>
</evidence>
<protein>
    <recommendedName>
        <fullName evidence="8">Homeobox domain-containing protein</fullName>
    </recommendedName>
</protein>
<dbReference type="PROSITE" id="PS00027">
    <property type="entry name" value="HOMEOBOX_1"/>
    <property type="match status" value="1"/>
</dbReference>
<dbReference type="Gene3D" id="1.10.10.60">
    <property type="entry name" value="Homeodomain-like"/>
    <property type="match status" value="1"/>
</dbReference>
<evidence type="ECO:0000256" key="6">
    <source>
        <dbReference type="RuleBase" id="RU000682"/>
    </source>
</evidence>
<dbReference type="InterPro" id="IPR000047">
    <property type="entry name" value="HTH_motif"/>
</dbReference>
<keyword evidence="2 5" id="KW-0238">DNA-binding</keyword>
<dbReference type="PANTHER" id="PTHR24340">
    <property type="entry name" value="HOMEOBOX PROTEIN NKX"/>
    <property type="match status" value="1"/>
</dbReference>
<gene>
    <name evidence="9" type="ORF">CDAUBV1_LOCUS10488</name>
</gene>
<dbReference type="Pfam" id="PF00046">
    <property type="entry name" value="Homeodomain"/>
    <property type="match status" value="1"/>
</dbReference>
<reference evidence="9" key="1">
    <citation type="submission" date="2024-06" db="EMBL/GenBank/DDBJ databases">
        <authorList>
            <person name="Liu X."/>
            <person name="Lenzi L."/>
            <person name="Haldenby T S."/>
            <person name="Uol C."/>
        </authorList>
    </citation>
    <scope>NUCLEOTIDE SEQUENCE</scope>
</reference>
<evidence type="ECO:0000313" key="10">
    <source>
        <dbReference type="Proteomes" id="UP001497525"/>
    </source>
</evidence>
<evidence type="ECO:0000256" key="1">
    <source>
        <dbReference type="ARBA" id="ARBA00004123"/>
    </source>
</evidence>
<keyword evidence="3 5" id="KW-0371">Homeobox</keyword>
<comment type="subcellular location">
    <subcellularLocation>
        <location evidence="1 5 6">Nucleus</location>
    </subcellularLocation>
</comment>
<dbReference type="CDD" id="cd00086">
    <property type="entry name" value="homeodomain"/>
    <property type="match status" value="1"/>
</dbReference>
<dbReference type="GO" id="GO:0030154">
    <property type="term" value="P:cell differentiation"/>
    <property type="evidence" value="ECO:0007669"/>
    <property type="project" value="TreeGrafter"/>
</dbReference>
<evidence type="ECO:0000256" key="2">
    <source>
        <dbReference type="ARBA" id="ARBA00023125"/>
    </source>
</evidence>
<dbReference type="SMART" id="SM00389">
    <property type="entry name" value="HOX"/>
    <property type="match status" value="1"/>
</dbReference>
<feature type="domain" description="Homeobox" evidence="8">
    <location>
        <begin position="200"/>
        <end position="260"/>
    </location>
</feature>